<dbReference type="PRINTS" id="PR00081">
    <property type="entry name" value="GDHRDH"/>
</dbReference>
<gene>
    <name evidence="5" type="ORF">NSU_1486</name>
</gene>
<dbReference type="SUPFAM" id="SSF51735">
    <property type="entry name" value="NAD(P)-binding Rossmann-fold domains"/>
    <property type="match status" value="1"/>
</dbReference>
<evidence type="ECO:0000313" key="5">
    <source>
        <dbReference type="EMBL" id="EHJ61725.1"/>
    </source>
</evidence>
<evidence type="ECO:0000259" key="4">
    <source>
        <dbReference type="SMART" id="SM00822"/>
    </source>
</evidence>
<dbReference type="eggNOG" id="COG4221">
    <property type="taxonomic scope" value="Bacteria"/>
</dbReference>
<evidence type="ECO:0000256" key="2">
    <source>
        <dbReference type="ARBA" id="ARBA00023002"/>
    </source>
</evidence>
<dbReference type="PANTHER" id="PTHR43391:SF82">
    <property type="entry name" value="OXIDOREDUCTASE SADH-RELATED"/>
    <property type="match status" value="1"/>
</dbReference>
<dbReference type="PANTHER" id="PTHR43391">
    <property type="entry name" value="RETINOL DEHYDROGENASE-RELATED"/>
    <property type="match status" value="1"/>
</dbReference>
<dbReference type="AlphaFoldDB" id="G6EAT8"/>
<sequence length="287" mass="30023">MGEKMTDLGNLQGQVIVITGAGAGIGEGIARAAAASGMKLVLADKAAERVDAVAASLREAGADATAFHTDVTDPAQVEELASQAYAQYGQVDMLINNAGIELIGLIWELPPEQWRRIMDINVLGVVNGLRAFVPRMLEAGKPAAIANLSSVGGVSQAPLQAAYLVSKHAVLSLTECLALELRILKAPIHVSAVLPGPVESRIFADSAAAGEHKLIKAHHEEMKAMIRDHGLPAQQAGERILAGIAAGDFWVSPHPEMMAGAAAARGSFLQGLKDPQLNERMAQAALD</sequence>
<dbReference type="EMBL" id="AGFM01000017">
    <property type="protein sequence ID" value="EHJ61725.1"/>
    <property type="molecule type" value="Genomic_DNA"/>
</dbReference>
<dbReference type="Proteomes" id="UP000004030">
    <property type="component" value="Unassembled WGS sequence"/>
</dbReference>
<name>G6EAT8_9SPHN</name>
<dbReference type="STRING" id="1088721.JI59_12735"/>
<feature type="domain" description="Ketoreductase" evidence="4">
    <location>
        <begin position="14"/>
        <end position="201"/>
    </location>
</feature>
<comment type="caution">
    <text evidence="5">The sequence shown here is derived from an EMBL/GenBank/DDBJ whole genome shotgun (WGS) entry which is preliminary data.</text>
</comment>
<dbReference type="InterPro" id="IPR002347">
    <property type="entry name" value="SDR_fam"/>
</dbReference>
<dbReference type="Gene3D" id="3.40.50.720">
    <property type="entry name" value="NAD(P)-binding Rossmann-like Domain"/>
    <property type="match status" value="1"/>
</dbReference>
<reference evidence="5 6" key="1">
    <citation type="journal article" date="2012" name="J. Bacteriol.">
        <title>Genome sequence of benzo(a)pyrene-degrading bacterium Novosphingobium pentaromativorans US6-1.</title>
        <authorList>
            <person name="Luo Y.R."/>
            <person name="Kang S.G."/>
            <person name="Kim S.J."/>
            <person name="Kim M.R."/>
            <person name="Li N."/>
            <person name="Lee J.H."/>
            <person name="Kwon K.K."/>
        </authorList>
    </citation>
    <scope>NUCLEOTIDE SEQUENCE [LARGE SCALE GENOMIC DNA]</scope>
    <source>
        <strain evidence="5 6">US6-1</strain>
    </source>
</reference>
<keyword evidence="2" id="KW-0560">Oxidoreductase</keyword>
<comment type="similarity">
    <text evidence="1 3">Belongs to the short-chain dehydrogenases/reductases (SDR) family.</text>
</comment>
<evidence type="ECO:0000313" key="6">
    <source>
        <dbReference type="Proteomes" id="UP000004030"/>
    </source>
</evidence>
<dbReference type="GO" id="GO:0016491">
    <property type="term" value="F:oxidoreductase activity"/>
    <property type="evidence" value="ECO:0007669"/>
    <property type="project" value="UniProtKB-KW"/>
</dbReference>
<proteinExistence type="inferred from homology"/>
<organism evidence="5 6">
    <name type="scientific">Novosphingobium pentaromativorans US6-1</name>
    <dbReference type="NCBI Taxonomy" id="1088721"/>
    <lineage>
        <taxon>Bacteria</taxon>
        <taxon>Pseudomonadati</taxon>
        <taxon>Pseudomonadota</taxon>
        <taxon>Alphaproteobacteria</taxon>
        <taxon>Sphingomonadales</taxon>
        <taxon>Sphingomonadaceae</taxon>
        <taxon>Novosphingobium</taxon>
    </lineage>
</organism>
<dbReference type="InterPro" id="IPR036291">
    <property type="entry name" value="NAD(P)-bd_dom_sf"/>
</dbReference>
<evidence type="ECO:0000256" key="3">
    <source>
        <dbReference type="RuleBase" id="RU000363"/>
    </source>
</evidence>
<dbReference type="InterPro" id="IPR057326">
    <property type="entry name" value="KR_dom"/>
</dbReference>
<keyword evidence="6" id="KW-1185">Reference proteome</keyword>
<evidence type="ECO:0000256" key="1">
    <source>
        <dbReference type="ARBA" id="ARBA00006484"/>
    </source>
</evidence>
<dbReference type="PATRIC" id="fig|1088721.3.peg.1466"/>
<dbReference type="SMART" id="SM00822">
    <property type="entry name" value="PKS_KR"/>
    <property type="match status" value="1"/>
</dbReference>
<dbReference type="CDD" id="cd05233">
    <property type="entry name" value="SDR_c"/>
    <property type="match status" value="1"/>
</dbReference>
<dbReference type="Pfam" id="PF00106">
    <property type="entry name" value="adh_short"/>
    <property type="match status" value="1"/>
</dbReference>
<protein>
    <recommendedName>
        <fullName evidence="4">Ketoreductase domain-containing protein</fullName>
    </recommendedName>
</protein>
<accession>G6EAT8</accession>
<dbReference type="PRINTS" id="PR00080">
    <property type="entry name" value="SDRFAMILY"/>
</dbReference>
<dbReference type="FunFam" id="3.40.50.720:FF:000084">
    <property type="entry name" value="Short-chain dehydrogenase reductase"/>
    <property type="match status" value="1"/>
</dbReference>